<name>A0A6G1ED44_9ORYZ</name>
<accession>A0A6G1ED44</accession>
<evidence type="ECO:0000256" key="1">
    <source>
        <dbReference type="SAM" id="MobiDB-lite"/>
    </source>
</evidence>
<sequence>MADRVAPAPEAVDQAVEEELSPTAELGAPLRRLRGRSKASTSVSSRFTGNIVLSIHIVCTSSVRLGGTLQSPVHFVVVLSRNV</sequence>
<dbReference type="EMBL" id="SPHZ02000003">
    <property type="protein sequence ID" value="KAF0922659.1"/>
    <property type="molecule type" value="Genomic_DNA"/>
</dbReference>
<organism evidence="2 3">
    <name type="scientific">Oryza meyeriana var. granulata</name>
    <dbReference type="NCBI Taxonomy" id="110450"/>
    <lineage>
        <taxon>Eukaryota</taxon>
        <taxon>Viridiplantae</taxon>
        <taxon>Streptophyta</taxon>
        <taxon>Embryophyta</taxon>
        <taxon>Tracheophyta</taxon>
        <taxon>Spermatophyta</taxon>
        <taxon>Magnoliopsida</taxon>
        <taxon>Liliopsida</taxon>
        <taxon>Poales</taxon>
        <taxon>Poaceae</taxon>
        <taxon>BOP clade</taxon>
        <taxon>Oryzoideae</taxon>
        <taxon>Oryzeae</taxon>
        <taxon>Oryzinae</taxon>
        <taxon>Oryza</taxon>
        <taxon>Oryza meyeriana</taxon>
    </lineage>
</organism>
<comment type="caution">
    <text evidence="2">The sequence shown here is derived from an EMBL/GenBank/DDBJ whole genome shotgun (WGS) entry which is preliminary data.</text>
</comment>
<protein>
    <submittedName>
        <fullName evidence="2">Uncharacterized protein</fullName>
    </submittedName>
</protein>
<reference evidence="2 3" key="1">
    <citation type="submission" date="2019-11" db="EMBL/GenBank/DDBJ databases">
        <title>Whole genome sequence of Oryza granulata.</title>
        <authorList>
            <person name="Li W."/>
        </authorList>
    </citation>
    <scope>NUCLEOTIDE SEQUENCE [LARGE SCALE GENOMIC DNA]</scope>
    <source>
        <strain evidence="3">cv. Menghai</strain>
        <tissue evidence="2">Leaf</tissue>
    </source>
</reference>
<gene>
    <name evidence="2" type="ORF">E2562_001057</name>
</gene>
<dbReference type="Proteomes" id="UP000479710">
    <property type="component" value="Unassembled WGS sequence"/>
</dbReference>
<evidence type="ECO:0000313" key="2">
    <source>
        <dbReference type="EMBL" id="KAF0922659.1"/>
    </source>
</evidence>
<evidence type="ECO:0000313" key="3">
    <source>
        <dbReference type="Proteomes" id="UP000479710"/>
    </source>
</evidence>
<proteinExistence type="predicted"/>
<feature type="region of interest" description="Disordered" evidence="1">
    <location>
        <begin position="1"/>
        <end position="20"/>
    </location>
</feature>
<keyword evidence="3" id="KW-1185">Reference proteome</keyword>
<dbReference type="AlphaFoldDB" id="A0A6G1ED44"/>